<feature type="domain" description="Phasin" evidence="1">
    <location>
        <begin position="38"/>
        <end position="134"/>
    </location>
</feature>
<dbReference type="InterPro" id="IPR018968">
    <property type="entry name" value="Phasin"/>
</dbReference>
<dbReference type="Proteomes" id="UP000316429">
    <property type="component" value="Unassembled WGS sequence"/>
</dbReference>
<keyword evidence="3" id="KW-1185">Reference proteome</keyword>
<comment type="caution">
    <text evidence="2">The sequence shown here is derived from an EMBL/GenBank/DDBJ whole genome shotgun (WGS) entry which is preliminary data.</text>
</comment>
<sequence length="146" mass="15794">MNTKDMFSFSTFDPSKMQESFRDFAEKGAAQSKEAYAKMKAATEEATKTVEATVQTAQAGTVELGLKAIDALRTNTEHSLSHLEALLGVKSVAELFELQTSFIRKQAEVTIEQAKSIQETAKKVAESVVKPGKEAAEKAASTFKAA</sequence>
<evidence type="ECO:0000313" key="3">
    <source>
        <dbReference type="Proteomes" id="UP000316429"/>
    </source>
</evidence>
<dbReference type="AlphaFoldDB" id="A0A504UL89"/>
<dbReference type="Pfam" id="PF09361">
    <property type="entry name" value="Phasin_2"/>
    <property type="match status" value="1"/>
</dbReference>
<name>A0A504UL89_9HYPH</name>
<dbReference type="InterPro" id="IPR010234">
    <property type="entry name" value="Phasin_subfam-2"/>
</dbReference>
<accession>A0A504UL89</accession>
<protein>
    <submittedName>
        <fullName evidence="2">Phasin</fullName>
    </submittedName>
</protein>
<organism evidence="2 3">
    <name type="scientific">Rhizobium glycinendophyticum</name>
    <dbReference type="NCBI Taxonomy" id="2589807"/>
    <lineage>
        <taxon>Bacteria</taxon>
        <taxon>Pseudomonadati</taxon>
        <taxon>Pseudomonadota</taxon>
        <taxon>Alphaproteobacteria</taxon>
        <taxon>Hyphomicrobiales</taxon>
        <taxon>Rhizobiaceae</taxon>
        <taxon>Rhizobium/Agrobacterium group</taxon>
        <taxon>Rhizobium</taxon>
    </lineage>
</organism>
<proteinExistence type="predicted"/>
<evidence type="ECO:0000313" key="2">
    <source>
        <dbReference type="EMBL" id="TPP09886.1"/>
    </source>
</evidence>
<reference evidence="2 3" key="1">
    <citation type="submission" date="2019-06" db="EMBL/GenBank/DDBJ databases">
        <title>Rhizobium sp. CL12 isolated from roots of soybean.</title>
        <authorList>
            <person name="Wang C."/>
        </authorList>
    </citation>
    <scope>NUCLEOTIDE SEQUENCE [LARGE SCALE GENOMIC DNA]</scope>
    <source>
        <strain evidence="2 3">CL12</strain>
    </source>
</reference>
<evidence type="ECO:0000259" key="1">
    <source>
        <dbReference type="Pfam" id="PF09361"/>
    </source>
</evidence>
<dbReference type="RefSeq" id="WP_140826253.1">
    <property type="nucleotide sequence ID" value="NZ_VFYP01000001.1"/>
</dbReference>
<dbReference type="NCBIfam" id="TIGR01985">
    <property type="entry name" value="phasin_2"/>
    <property type="match status" value="1"/>
</dbReference>
<gene>
    <name evidence="2" type="ORF">FJQ55_03145</name>
</gene>
<dbReference type="OrthoDB" id="8479257at2"/>
<dbReference type="EMBL" id="VFYP01000001">
    <property type="protein sequence ID" value="TPP09886.1"/>
    <property type="molecule type" value="Genomic_DNA"/>
</dbReference>